<evidence type="ECO:0000313" key="2">
    <source>
        <dbReference type="EMBL" id="KAL1490441.1"/>
    </source>
</evidence>
<evidence type="ECO:0000256" key="1">
    <source>
        <dbReference type="SAM" id="MobiDB-lite"/>
    </source>
</evidence>
<sequence length="307" mass="35295">MNLENCRKKLKFICFCCPNEDEFNIDEVIFDYFGKEFTEYEYVVENMAIRPAPKKLLDLVPVHSTSISSRESSQTSKREPPAEPLTSNGIIIMPSRRQPGGEGDEQKTQEPRLPIKNNNSGFISFKEPTKEILQTKPDKYKILKNVTELRQTTRTKEYKTKKEILSDLCETSEQCLNFEKPKIDKSKMKEMPLEIKDTIDNLKFKKPLRQFSTRTEKQVCQDQEVHFAGISTPKTLQMDLKEYANPAEEPNRNNNENFSQESQYSAVDSTVQTDVLQSEADRNATCTDYISDGAEPSVEINNAHLVQ</sequence>
<comment type="caution">
    <text evidence="2">The sequence shown here is derived from an EMBL/GenBank/DDBJ whole genome shotgun (WGS) entry which is preliminary data.</text>
</comment>
<feature type="region of interest" description="Disordered" evidence="1">
    <location>
        <begin position="246"/>
        <end position="270"/>
    </location>
</feature>
<accession>A0ABD1E7V6</accession>
<dbReference type="EMBL" id="JBDJPC010000010">
    <property type="protein sequence ID" value="KAL1490441.1"/>
    <property type="molecule type" value="Genomic_DNA"/>
</dbReference>
<keyword evidence="3" id="KW-1185">Reference proteome</keyword>
<dbReference type="AlphaFoldDB" id="A0ABD1E7V6"/>
<proteinExistence type="predicted"/>
<organism evidence="2 3">
    <name type="scientific">Hypothenemus hampei</name>
    <name type="common">Coffee berry borer</name>
    <dbReference type="NCBI Taxonomy" id="57062"/>
    <lineage>
        <taxon>Eukaryota</taxon>
        <taxon>Metazoa</taxon>
        <taxon>Ecdysozoa</taxon>
        <taxon>Arthropoda</taxon>
        <taxon>Hexapoda</taxon>
        <taxon>Insecta</taxon>
        <taxon>Pterygota</taxon>
        <taxon>Neoptera</taxon>
        <taxon>Endopterygota</taxon>
        <taxon>Coleoptera</taxon>
        <taxon>Polyphaga</taxon>
        <taxon>Cucujiformia</taxon>
        <taxon>Curculionidae</taxon>
        <taxon>Scolytinae</taxon>
        <taxon>Hypothenemus</taxon>
    </lineage>
</organism>
<protein>
    <submittedName>
        <fullName evidence="2">Uncharacterized protein</fullName>
    </submittedName>
</protein>
<name>A0ABD1E7V6_HYPHA</name>
<gene>
    <name evidence="2" type="ORF">ABEB36_013134</name>
</gene>
<feature type="compositionally biased region" description="Low complexity" evidence="1">
    <location>
        <begin position="246"/>
        <end position="264"/>
    </location>
</feature>
<feature type="region of interest" description="Disordered" evidence="1">
    <location>
        <begin position="67"/>
        <end position="120"/>
    </location>
</feature>
<dbReference type="Proteomes" id="UP001566132">
    <property type="component" value="Unassembled WGS sequence"/>
</dbReference>
<evidence type="ECO:0000313" key="3">
    <source>
        <dbReference type="Proteomes" id="UP001566132"/>
    </source>
</evidence>
<reference evidence="2 3" key="1">
    <citation type="submission" date="2024-05" db="EMBL/GenBank/DDBJ databases">
        <title>Genetic variation in Jamaican populations of the coffee berry borer (Hypothenemus hampei).</title>
        <authorList>
            <person name="Errbii M."/>
            <person name="Myrie A."/>
        </authorList>
    </citation>
    <scope>NUCLEOTIDE SEQUENCE [LARGE SCALE GENOMIC DNA]</scope>
    <source>
        <strain evidence="2">JA-Hopewell-2020-01-JO</strain>
        <tissue evidence="2">Whole body</tissue>
    </source>
</reference>